<proteinExistence type="predicted"/>
<dbReference type="InterPro" id="IPR006311">
    <property type="entry name" value="TAT_signal"/>
</dbReference>
<dbReference type="EMBL" id="AP023322">
    <property type="protein sequence ID" value="BCI61976.1"/>
    <property type="molecule type" value="Genomic_DNA"/>
</dbReference>
<sequence length="321" mass="36274">MKISRRNFLKKGLSGTLLLSAATLPQPLTALATIPSISDVNKKKSKKRVVLLGLDGICVDGFQQAKTPNLDTLFSEGVLSLETRVVMPSITLPNWTSHLTGSGPEQHGVVDNGWTLSKHQLPSVETDSEGYYPSVFKVLKDANPHIKTAFYYNWLNLIYPYNQQYLDEVSFLKEDAYLLNYEKAFNFLVKNREEPTLVFLYSVHTDHAGHKYKWMSQEYIHSIEEADIEIGKFIDKMKQENLYDETHFMFLTDHGGIEYGHGGVSTDEMVVPWGITGPHIAKGMKMKEANNTVNTASVILHLFEVEQPLCWTGEVPTSIFK</sequence>
<dbReference type="KEGG" id="copr:Cop2CBH44_03290"/>
<organism evidence="2 3">
    <name type="scientific">Coprobacter secundus subsp. similis</name>
    <dbReference type="NCBI Taxonomy" id="2751153"/>
    <lineage>
        <taxon>Bacteria</taxon>
        <taxon>Pseudomonadati</taxon>
        <taxon>Bacteroidota</taxon>
        <taxon>Bacteroidia</taxon>
        <taxon>Bacteroidales</taxon>
        <taxon>Barnesiellaceae</taxon>
        <taxon>Coprobacter</taxon>
    </lineage>
</organism>
<dbReference type="InterPro" id="IPR002591">
    <property type="entry name" value="Phosphodiest/P_Trfase"/>
</dbReference>
<keyword evidence="1" id="KW-0732">Signal</keyword>
<dbReference type="Proteomes" id="UP000594042">
    <property type="component" value="Chromosome"/>
</dbReference>
<dbReference type="AlphaFoldDB" id="A0A7G1HQS8"/>
<dbReference type="InterPro" id="IPR017850">
    <property type="entry name" value="Alkaline_phosphatase_core_sf"/>
</dbReference>
<accession>A0A7G1HQS8</accession>
<protein>
    <submittedName>
        <fullName evidence="2">Phosphodiesterase</fullName>
    </submittedName>
</protein>
<dbReference type="SUPFAM" id="SSF53649">
    <property type="entry name" value="Alkaline phosphatase-like"/>
    <property type="match status" value="1"/>
</dbReference>
<dbReference type="Pfam" id="PF01663">
    <property type="entry name" value="Phosphodiest"/>
    <property type="match status" value="1"/>
</dbReference>
<dbReference type="PANTHER" id="PTHR10151">
    <property type="entry name" value="ECTONUCLEOTIDE PYROPHOSPHATASE/PHOSPHODIESTERASE"/>
    <property type="match status" value="1"/>
</dbReference>
<reference evidence="3" key="1">
    <citation type="submission" date="2020-07" db="EMBL/GenBank/DDBJ databases">
        <title>Complete genome sequencing of Coprobacter sp. strain 2CBH44.</title>
        <authorList>
            <person name="Sakamoto M."/>
            <person name="Murakami T."/>
            <person name="Mori H."/>
        </authorList>
    </citation>
    <scope>NUCLEOTIDE SEQUENCE [LARGE SCALE GENOMIC DNA]</scope>
    <source>
        <strain evidence="3">2CBH44</strain>
    </source>
</reference>
<dbReference type="Gene3D" id="3.40.720.10">
    <property type="entry name" value="Alkaline Phosphatase, subunit A"/>
    <property type="match status" value="1"/>
</dbReference>
<dbReference type="GO" id="GO:0016787">
    <property type="term" value="F:hydrolase activity"/>
    <property type="evidence" value="ECO:0007669"/>
    <property type="project" value="UniProtKB-ARBA"/>
</dbReference>
<evidence type="ECO:0000313" key="3">
    <source>
        <dbReference type="Proteomes" id="UP000594042"/>
    </source>
</evidence>
<keyword evidence="3" id="KW-1185">Reference proteome</keyword>
<dbReference type="RefSeq" id="WP_021930752.1">
    <property type="nucleotide sequence ID" value="NZ_AP023322.1"/>
</dbReference>
<dbReference type="PANTHER" id="PTHR10151:SF120">
    <property type="entry name" value="BIS(5'-ADENOSYL)-TRIPHOSPHATASE"/>
    <property type="match status" value="1"/>
</dbReference>
<dbReference type="PROSITE" id="PS51318">
    <property type="entry name" value="TAT"/>
    <property type="match status" value="1"/>
</dbReference>
<gene>
    <name evidence="2" type="ORF">Cop2CBH44_03290</name>
</gene>
<evidence type="ECO:0000256" key="1">
    <source>
        <dbReference type="SAM" id="SignalP"/>
    </source>
</evidence>
<name>A0A7G1HQS8_9BACT</name>
<evidence type="ECO:0000313" key="2">
    <source>
        <dbReference type="EMBL" id="BCI61976.1"/>
    </source>
</evidence>
<feature type="signal peptide" evidence="1">
    <location>
        <begin position="1"/>
        <end position="32"/>
    </location>
</feature>
<feature type="chain" id="PRO_5028987270" evidence="1">
    <location>
        <begin position="33"/>
        <end position="321"/>
    </location>
</feature>